<protein>
    <recommendedName>
        <fullName evidence="4">MORN repeat-containing protein 3</fullName>
    </recommendedName>
</protein>
<evidence type="ECO:0000256" key="3">
    <source>
        <dbReference type="ARBA" id="ARBA00023329"/>
    </source>
</evidence>
<evidence type="ECO:0000256" key="5">
    <source>
        <dbReference type="ARBA" id="ARBA00045851"/>
    </source>
</evidence>
<keyword evidence="8" id="KW-1185">Reference proteome</keyword>
<evidence type="ECO:0000313" key="7">
    <source>
        <dbReference type="EnsemblMetazoa" id="XP_019761669.1"/>
    </source>
</evidence>
<accession>J3JU49</accession>
<dbReference type="SUPFAM" id="SSF82185">
    <property type="entry name" value="Histone H3 K4-specific methyltransferase SET7/9 N-terminal domain"/>
    <property type="match status" value="2"/>
</dbReference>
<dbReference type="Pfam" id="PF02493">
    <property type="entry name" value="MORN"/>
    <property type="match status" value="6"/>
</dbReference>
<dbReference type="AlphaFoldDB" id="J3JU49"/>
<dbReference type="KEGG" id="dpa:109538738"/>
<dbReference type="OrthoDB" id="270720at2759"/>
<evidence type="ECO:0000256" key="1">
    <source>
        <dbReference type="ARBA" id="ARBA00004218"/>
    </source>
</evidence>
<proteinExistence type="evidence at transcript level"/>
<dbReference type="PANTHER" id="PTHR46511">
    <property type="entry name" value="MORN REPEAT-CONTAINING PROTEIN 3"/>
    <property type="match status" value="1"/>
</dbReference>
<organism evidence="6">
    <name type="scientific">Dendroctonus ponderosae</name>
    <name type="common">Mountain pine beetle</name>
    <dbReference type="NCBI Taxonomy" id="77166"/>
    <lineage>
        <taxon>Eukaryota</taxon>
        <taxon>Metazoa</taxon>
        <taxon>Ecdysozoa</taxon>
        <taxon>Arthropoda</taxon>
        <taxon>Hexapoda</taxon>
        <taxon>Insecta</taxon>
        <taxon>Pterygota</taxon>
        <taxon>Neoptera</taxon>
        <taxon>Endopterygota</taxon>
        <taxon>Coleoptera</taxon>
        <taxon>Polyphaga</taxon>
        <taxon>Cucujiformia</taxon>
        <taxon>Curculionidae</taxon>
        <taxon>Scolytinae</taxon>
        <taxon>Dendroctonus</taxon>
    </lineage>
</organism>
<dbReference type="GeneID" id="109538738"/>
<dbReference type="InterPro" id="IPR052472">
    <property type="entry name" value="MORN3"/>
</dbReference>
<dbReference type="InterPro" id="IPR003409">
    <property type="entry name" value="MORN"/>
</dbReference>
<evidence type="ECO:0000313" key="8">
    <source>
        <dbReference type="Proteomes" id="UP000019118"/>
    </source>
</evidence>
<dbReference type="SMART" id="SM00698">
    <property type="entry name" value="MORN"/>
    <property type="match status" value="6"/>
</dbReference>
<dbReference type="Gene3D" id="2.20.110.10">
    <property type="entry name" value="Histone H3 K4-specific methyltransferase SET7/9 N-terminal domain"/>
    <property type="match status" value="2"/>
</dbReference>
<dbReference type="EMBL" id="BT126761">
    <property type="protein sequence ID" value="AEE61723.1"/>
    <property type="molecule type" value="mRNA"/>
</dbReference>
<reference evidence="6" key="1">
    <citation type="journal article" date="2012" name="Insect Biochem. Mol. Biol.">
        <title>Transcriptome and full-length cDNA resources for the mountain pine beetle, Dendroctonus ponderosae Hopkins, a major insect pest of pine forests.</title>
        <authorList>
            <person name="Keeling C.I."/>
            <person name="Henderson H."/>
            <person name="Li M."/>
            <person name="Yuen M."/>
            <person name="Clark E.L."/>
            <person name="Fraser J.D."/>
            <person name="Huber D.P."/>
            <person name="Liao N.Y."/>
            <person name="Roderick Docking T."/>
            <person name="Birol I."/>
            <person name="Chan S.K."/>
            <person name="Taylor G.A."/>
            <person name="Palmquist D."/>
            <person name="Jones S.J."/>
            <person name="Bohlmann J."/>
        </authorList>
    </citation>
    <scope>NUCLEOTIDE SEQUENCE</scope>
    <source>
        <tissue evidence="6">Whole emerged adults</tissue>
    </source>
</reference>
<dbReference type="EnsemblMetazoa" id="XM_019906110.1">
    <property type="protein sequence ID" value="XP_019761669.1"/>
    <property type="gene ID" value="LOC109538738"/>
</dbReference>
<sequence>MPFFKPQSCALPRSRQLQNTSKRNGVRSTIFNTVGDWYVGEWLEDQKTGKGVIGTRDGQRYEGELAQNRRHGFGVLAQRIPGTDVFRLSYRGNWQRGRMHGEGLRVFPDGSFYIGLFRHGKRHGHGRQWYADGAFFDGQYVSDVREGLGLLIRADGNRFEGEWKKDRQHGRGRFYHLKSGQLQEGVWVDGSCVHSRMRDIDYRQCCIEPTAYAIPEVALLHADDVSHLATEGALPGIPDWSGLQYNYY</sequence>
<reference evidence="7" key="3">
    <citation type="submission" date="2024-08" db="UniProtKB">
        <authorList>
            <consortium name="EnsemblMetazoa"/>
        </authorList>
    </citation>
    <scope>IDENTIFICATION</scope>
</reference>
<comment type="function">
    <text evidence="5">Assembles a suppression complex (suppresome) by tethering SIRT1 and MDM2 to regulate composite modifications of p53/TP53. Confers both deacetylation-mediated functional inactivation, by SIRT1, and ubiquitination-dependent degradation, by MDM2, of p53/TP53, promoting a proliferative and cell survival behaviors. May play a role in the regulation of spermatogenesis.</text>
</comment>
<reference evidence="8" key="2">
    <citation type="journal article" date="2013" name="Genome Biol.">
        <title>Draft genome of the mountain pine beetle, Dendroctonus ponderosae Hopkins, a major forest pest.</title>
        <authorList>
            <person name="Keeling C.I."/>
            <person name="Yuen M.M."/>
            <person name="Liao N.Y."/>
            <person name="Docking T.R."/>
            <person name="Chan S.K."/>
            <person name="Taylor G.A."/>
            <person name="Palmquist D.L."/>
            <person name="Jackman S.D."/>
            <person name="Nguyen A."/>
            <person name="Li M."/>
            <person name="Henderson H."/>
            <person name="Janes J.K."/>
            <person name="Zhao Y."/>
            <person name="Pandoh P."/>
            <person name="Moore R."/>
            <person name="Sperling F.A."/>
            <person name="Huber D.P."/>
            <person name="Birol I."/>
            <person name="Jones S.J."/>
            <person name="Bohlmann J."/>
        </authorList>
    </citation>
    <scope>NUCLEOTIDE SEQUENCE</scope>
</reference>
<dbReference type="Proteomes" id="UP000019118">
    <property type="component" value="Unassembled WGS sequence"/>
</dbReference>
<evidence type="ECO:0000313" key="6">
    <source>
        <dbReference type="EMBL" id="AEE61723.1"/>
    </source>
</evidence>
<keyword evidence="3" id="KW-0968">Cytoplasmic vesicle</keyword>
<keyword evidence="2" id="KW-0677">Repeat</keyword>
<evidence type="ECO:0000256" key="4">
    <source>
        <dbReference type="ARBA" id="ARBA00039854"/>
    </source>
</evidence>
<evidence type="ECO:0000256" key="2">
    <source>
        <dbReference type="ARBA" id="ARBA00022737"/>
    </source>
</evidence>
<dbReference type="PANTHER" id="PTHR46511:SF1">
    <property type="entry name" value="MORN REPEAT-CONTAINING PROTEIN 3"/>
    <property type="match status" value="1"/>
</dbReference>
<dbReference type="GO" id="GO:0001669">
    <property type="term" value="C:acrosomal vesicle"/>
    <property type="evidence" value="ECO:0007669"/>
    <property type="project" value="UniProtKB-SubCell"/>
</dbReference>
<dbReference type="RefSeq" id="XP_019761669.1">
    <property type="nucleotide sequence ID" value="XM_019906110.2"/>
</dbReference>
<comment type="subcellular location">
    <subcellularLocation>
        <location evidence="1">Cytoplasmic vesicle</location>
        <location evidence="1">Secretory vesicle</location>
        <location evidence="1">Acrosome</location>
    </subcellularLocation>
</comment>
<name>J3JU49_DENPD</name>